<evidence type="ECO:0000313" key="3">
    <source>
        <dbReference type="EMBL" id="KAL1892784.1"/>
    </source>
</evidence>
<dbReference type="SUPFAM" id="SSF53474">
    <property type="entry name" value="alpha/beta-Hydrolases"/>
    <property type="match status" value="1"/>
</dbReference>
<evidence type="ECO:0000313" key="4">
    <source>
        <dbReference type="Proteomes" id="UP001583186"/>
    </source>
</evidence>
<organism evidence="3 4">
    <name type="scientific">Sporothrix stenoceras</name>
    <dbReference type="NCBI Taxonomy" id="5173"/>
    <lineage>
        <taxon>Eukaryota</taxon>
        <taxon>Fungi</taxon>
        <taxon>Dikarya</taxon>
        <taxon>Ascomycota</taxon>
        <taxon>Pezizomycotina</taxon>
        <taxon>Sordariomycetes</taxon>
        <taxon>Sordariomycetidae</taxon>
        <taxon>Ophiostomatales</taxon>
        <taxon>Ophiostomataceae</taxon>
        <taxon>Sporothrix</taxon>
    </lineage>
</organism>
<sequence>MTDLTKVTTVAETLKHPSYPDATWNLQPTRSGRLPVAAGRGGPLRIGWEVHGEGPIKIIFIMGLGSFKAAWQRQTLFFGHERYKDYSVLLLDNRGMGDSDRPLMRYSTKEMALDAIEVLEHVGFVNPAVKDSRAVHIVGLSMGGMVAQELACLIPGHVASLSLCCTAAIIENTSASIWENLASRAALIIPKGVEESVRGTAARIFNDKFLAEPDSVTLPTPGTHLVGPPLRNLYTPEKTTPPDYKMLPEQTTSTADEYTKDPSKWYRKFDSNYQRFVAQEMHKRNDPRFSTKGFLLQLIACGWHHKSPAQLAAMADAVDRRRILIIHGTADEMISVPHGRKLIEAIKPAQSHIIEGMGHAPLVERHDWYNQTLTDHFQNGEALAGRANA</sequence>
<evidence type="ECO:0000256" key="1">
    <source>
        <dbReference type="SAM" id="MobiDB-lite"/>
    </source>
</evidence>
<feature type="domain" description="AB hydrolase-1" evidence="2">
    <location>
        <begin position="60"/>
        <end position="370"/>
    </location>
</feature>
<dbReference type="InterPro" id="IPR050471">
    <property type="entry name" value="AB_hydrolase"/>
</dbReference>
<reference evidence="3 4" key="1">
    <citation type="journal article" date="2024" name="IMA Fungus">
        <title>IMA Genome - F19 : A genome assembly and annotation guide to empower mycologists, including annotated draft genome sequences of Ceratocystis pirilliformis, Diaporthe australafricana, Fusarium ophioides, Paecilomyces lecythidis, and Sporothrix stenoceras.</title>
        <authorList>
            <person name="Aylward J."/>
            <person name="Wilson A.M."/>
            <person name="Visagie C.M."/>
            <person name="Spraker J."/>
            <person name="Barnes I."/>
            <person name="Buitendag C."/>
            <person name="Ceriani C."/>
            <person name="Del Mar Angel L."/>
            <person name="du Plessis D."/>
            <person name="Fuchs T."/>
            <person name="Gasser K."/>
            <person name="Kramer D."/>
            <person name="Li W."/>
            <person name="Munsamy K."/>
            <person name="Piso A."/>
            <person name="Price J.L."/>
            <person name="Sonnekus B."/>
            <person name="Thomas C."/>
            <person name="van der Nest A."/>
            <person name="van Dijk A."/>
            <person name="van Heerden A."/>
            <person name="van Vuuren N."/>
            <person name="Yilmaz N."/>
            <person name="Duong T.A."/>
            <person name="van der Merwe N.A."/>
            <person name="Wingfield M.J."/>
            <person name="Wingfield B.D."/>
        </authorList>
    </citation>
    <scope>NUCLEOTIDE SEQUENCE [LARGE SCALE GENOMIC DNA]</scope>
    <source>
        <strain evidence="3 4">CMW 5346</strain>
    </source>
</reference>
<dbReference type="Proteomes" id="UP001583186">
    <property type="component" value="Unassembled WGS sequence"/>
</dbReference>
<name>A0ABR3YXV4_9PEZI</name>
<proteinExistence type="predicted"/>
<dbReference type="InterPro" id="IPR029058">
    <property type="entry name" value="AB_hydrolase_fold"/>
</dbReference>
<accession>A0ABR3YXV4</accession>
<feature type="region of interest" description="Disordered" evidence="1">
    <location>
        <begin position="227"/>
        <end position="258"/>
    </location>
</feature>
<gene>
    <name evidence="3" type="ORF">Sste5346_006867</name>
</gene>
<dbReference type="EMBL" id="JAWCUI010000042">
    <property type="protein sequence ID" value="KAL1892784.1"/>
    <property type="molecule type" value="Genomic_DNA"/>
</dbReference>
<evidence type="ECO:0000259" key="2">
    <source>
        <dbReference type="Pfam" id="PF12697"/>
    </source>
</evidence>
<dbReference type="PANTHER" id="PTHR43433">
    <property type="entry name" value="HYDROLASE, ALPHA/BETA FOLD FAMILY PROTEIN"/>
    <property type="match status" value="1"/>
</dbReference>
<keyword evidence="4" id="KW-1185">Reference proteome</keyword>
<dbReference type="Gene3D" id="3.40.50.1820">
    <property type="entry name" value="alpha/beta hydrolase"/>
    <property type="match status" value="1"/>
</dbReference>
<dbReference type="PANTHER" id="PTHR43433:SF5">
    <property type="entry name" value="AB HYDROLASE-1 DOMAIN-CONTAINING PROTEIN"/>
    <property type="match status" value="1"/>
</dbReference>
<protein>
    <recommendedName>
        <fullName evidence="2">AB hydrolase-1 domain-containing protein</fullName>
    </recommendedName>
</protein>
<dbReference type="Pfam" id="PF12697">
    <property type="entry name" value="Abhydrolase_6"/>
    <property type="match status" value="1"/>
</dbReference>
<comment type="caution">
    <text evidence="3">The sequence shown here is derived from an EMBL/GenBank/DDBJ whole genome shotgun (WGS) entry which is preliminary data.</text>
</comment>
<dbReference type="InterPro" id="IPR000073">
    <property type="entry name" value="AB_hydrolase_1"/>
</dbReference>